<reference evidence="2" key="1">
    <citation type="journal article" date="2014" name="Front. Microbiol.">
        <title>High frequency of phylogenetically diverse reductive dehalogenase-homologous genes in deep subseafloor sedimentary metagenomes.</title>
        <authorList>
            <person name="Kawai M."/>
            <person name="Futagami T."/>
            <person name="Toyoda A."/>
            <person name="Takaki Y."/>
            <person name="Nishi S."/>
            <person name="Hori S."/>
            <person name="Arai W."/>
            <person name="Tsubouchi T."/>
            <person name="Morono Y."/>
            <person name="Uchiyama I."/>
            <person name="Ito T."/>
            <person name="Fujiyama A."/>
            <person name="Inagaki F."/>
            <person name="Takami H."/>
        </authorList>
    </citation>
    <scope>NUCLEOTIDE SEQUENCE</scope>
    <source>
        <strain evidence="2">Expedition CK06-06</strain>
    </source>
</reference>
<dbReference type="EMBL" id="BARS01023847">
    <property type="protein sequence ID" value="GAG01269.1"/>
    <property type="molecule type" value="Genomic_DNA"/>
</dbReference>
<feature type="transmembrane region" description="Helical" evidence="1">
    <location>
        <begin position="108"/>
        <end position="128"/>
    </location>
</feature>
<comment type="caution">
    <text evidence="2">The sequence shown here is derived from an EMBL/GenBank/DDBJ whole genome shotgun (WGS) entry which is preliminary data.</text>
</comment>
<evidence type="ECO:0000256" key="1">
    <source>
        <dbReference type="SAM" id="Phobius"/>
    </source>
</evidence>
<name>X0U676_9ZZZZ</name>
<keyword evidence="1" id="KW-0812">Transmembrane</keyword>
<proteinExistence type="predicted"/>
<feature type="non-terminal residue" evidence="2">
    <location>
        <position position="173"/>
    </location>
</feature>
<accession>X0U676</accession>
<feature type="transmembrane region" description="Helical" evidence="1">
    <location>
        <begin position="53"/>
        <end position="75"/>
    </location>
</feature>
<evidence type="ECO:0000313" key="2">
    <source>
        <dbReference type="EMBL" id="GAG01269.1"/>
    </source>
</evidence>
<keyword evidence="1" id="KW-1133">Transmembrane helix</keyword>
<organism evidence="2">
    <name type="scientific">marine sediment metagenome</name>
    <dbReference type="NCBI Taxonomy" id="412755"/>
    <lineage>
        <taxon>unclassified sequences</taxon>
        <taxon>metagenomes</taxon>
        <taxon>ecological metagenomes</taxon>
    </lineage>
</organism>
<feature type="transmembrane region" description="Helical" evidence="1">
    <location>
        <begin position="82"/>
        <end position="102"/>
    </location>
</feature>
<gene>
    <name evidence="2" type="ORF">S01H1_37943</name>
</gene>
<sequence length="173" mass="18747">MTKQKVGLVLFWIAAIWTFLWGVLGSVFVGSAFRNLTMDEVNQTMWAFMGSWHLLWAFGVPLGALVAGIGILLYSSAKGSTVWKYGIGIALAVSIGMASGFLGHIPALFGIGGTLILLFFMGILWLWAKERMALKDSSTTAVDLKLVGYVFMLIAAWFICGIAGQPFMKALEG</sequence>
<feature type="transmembrane region" description="Helical" evidence="1">
    <location>
        <begin position="7"/>
        <end position="33"/>
    </location>
</feature>
<dbReference type="AlphaFoldDB" id="X0U676"/>
<feature type="transmembrane region" description="Helical" evidence="1">
    <location>
        <begin position="149"/>
        <end position="168"/>
    </location>
</feature>
<protein>
    <submittedName>
        <fullName evidence="2">Uncharacterized protein</fullName>
    </submittedName>
</protein>
<keyword evidence="1" id="KW-0472">Membrane</keyword>